<dbReference type="PROSITE" id="PS00622">
    <property type="entry name" value="HTH_LUXR_1"/>
    <property type="match status" value="1"/>
</dbReference>
<dbReference type="InterPro" id="IPR001789">
    <property type="entry name" value="Sig_transdc_resp-reg_receiver"/>
</dbReference>
<comment type="caution">
    <text evidence="3">Lacks conserved residue(s) required for the propagation of feature annotation.</text>
</comment>
<dbReference type="InterPro" id="IPR016032">
    <property type="entry name" value="Sig_transdc_resp-reg_C-effctor"/>
</dbReference>
<gene>
    <name evidence="6" type="ORF">K8G79_12040</name>
</gene>
<dbReference type="SMART" id="SM00421">
    <property type="entry name" value="HTH_LUXR"/>
    <property type="match status" value="1"/>
</dbReference>
<dbReference type="Proteomes" id="UP001197609">
    <property type="component" value="Unassembled WGS sequence"/>
</dbReference>
<dbReference type="InterPro" id="IPR058245">
    <property type="entry name" value="NreC/VraR/RcsB-like_REC"/>
</dbReference>
<evidence type="ECO:0000259" key="4">
    <source>
        <dbReference type="PROSITE" id="PS50043"/>
    </source>
</evidence>
<dbReference type="SUPFAM" id="SSF46894">
    <property type="entry name" value="C-terminal effector domain of the bipartite response regulators"/>
    <property type="match status" value="1"/>
</dbReference>
<evidence type="ECO:0000256" key="3">
    <source>
        <dbReference type="PROSITE-ProRule" id="PRU00169"/>
    </source>
</evidence>
<organism evidence="6 7">
    <name type="scientific">Candidatus Methylomirabilis tolerans</name>
    <dbReference type="NCBI Taxonomy" id="3123416"/>
    <lineage>
        <taxon>Bacteria</taxon>
        <taxon>Candidatus Methylomirabilota</taxon>
        <taxon>Candidatus Methylomirabilia</taxon>
        <taxon>Candidatus Methylomirabilales</taxon>
        <taxon>Candidatus Methylomirabilaceae</taxon>
        <taxon>Candidatus Methylomirabilis</taxon>
    </lineage>
</organism>
<evidence type="ECO:0000256" key="2">
    <source>
        <dbReference type="ARBA" id="ARBA00023125"/>
    </source>
</evidence>
<keyword evidence="2" id="KW-0238">DNA-binding</keyword>
<evidence type="ECO:0000256" key="1">
    <source>
        <dbReference type="ARBA" id="ARBA00022553"/>
    </source>
</evidence>
<keyword evidence="1" id="KW-0597">Phosphoprotein</keyword>
<dbReference type="Pfam" id="PF00196">
    <property type="entry name" value="GerE"/>
    <property type="match status" value="1"/>
</dbReference>
<name>A0AAJ1EK76_9BACT</name>
<dbReference type="AlphaFoldDB" id="A0AAJ1EK76"/>
<evidence type="ECO:0000313" key="7">
    <source>
        <dbReference type="Proteomes" id="UP001197609"/>
    </source>
</evidence>
<proteinExistence type="predicted"/>
<dbReference type="GO" id="GO:0006355">
    <property type="term" value="P:regulation of DNA-templated transcription"/>
    <property type="evidence" value="ECO:0007669"/>
    <property type="project" value="InterPro"/>
</dbReference>
<feature type="domain" description="Response regulatory" evidence="5">
    <location>
        <begin position="5"/>
        <end position="121"/>
    </location>
</feature>
<dbReference type="EMBL" id="JAIOIU010000157">
    <property type="protein sequence ID" value="MBZ0160846.1"/>
    <property type="molecule type" value="Genomic_DNA"/>
</dbReference>
<dbReference type="PANTHER" id="PTHR43214">
    <property type="entry name" value="TWO-COMPONENT RESPONSE REGULATOR"/>
    <property type="match status" value="1"/>
</dbReference>
<dbReference type="PRINTS" id="PR00038">
    <property type="entry name" value="HTHLUXR"/>
</dbReference>
<dbReference type="SMART" id="SM00448">
    <property type="entry name" value="REC"/>
    <property type="match status" value="1"/>
</dbReference>
<dbReference type="CDD" id="cd17535">
    <property type="entry name" value="REC_NarL-like"/>
    <property type="match status" value="1"/>
</dbReference>
<reference evidence="6 7" key="1">
    <citation type="journal article" date="2021" name="bioRxiv">
        <title>Unraveling nitrogen, sulfur and carbon metabolic pathways and microbial community transcriptional responses to substrate deprivation and toxicity stresses in a bioreactor mimicking anoxic brackish coastal sediment conditions.</title>
        <authorList>
            <person name="Martins P.D."/>
            <person name="Echeveste M.J."/>
            <person name="Arshad A."/>
            <person name="Kurth J."/>
            <person name="Ouboter H."/>
            <person name="Jetten M.S.M."/>
            <person name="Welte C.U."/>
        </authorList>
    </citation>
    <scope>NUCLEOTIDE SEQUENCE [LARGE SCALE GENOMIC DNA]</scope>
    <source>
        <strain evidence="6">MAG_38</strain>
    </source>
</reference>
<feature type="domain" description="HTH luxR-type" evidence="4">
    <location>
        <begin position="148"/>
        <end position="213"/>
    </location>
</feature>
<sequence length="215" mass="23646">MSRITVLIADDHAPSREGLRLVLAQENGIQVVDQATDGKQALTMMEALQPDILLLNVHPPVVKGLDALSQIRAKSPGTKVLILADHPGDNFIIKALQCGAKGCLSKTLTRADIIKAIRVTHAGELWAERKMLAQTLESLLQTANAVAPTEAHKTLTKREREIIKWVMQGMTNKEIAVQLEISDKTVKTHLSNIFGKLQISHRLQLLLSRIVNHTA</sequence>
<dbReference type="SUPFAM" id="SSF52172">
    <property type="entry name" value="CheY-like"/>
    <property type="match status" value="1"/>
</dbReference>
<dbReference type="InterPro" id="IPR011006">
    <property type="entry name" value="CheY-like_superfamily"/>
</dbReference>
<dbReference type="PROSITE" id="PS50110">
    <property type="entry name" value="RESPONSE_REGULATORY"/>
    <property type="match status" value="1"/>
</dbReference>
<dbReference type="Gene3D" id="3.40.50.2300">
    <property type="match status" value="1"/>
</dbReference>
<comment type="caution">
    <text evidence="6">The sequence shown here is derived from an EMBL/GenBank/DDBJ whole genome shotgun (WGS) entry which is preliminary data.</text>
</comment>
<dbReference type="InterPro" id="IPR000792">
    <property type="entry name" value="Tscrpt_reg_LuxR_C"/>
</dbReference>
<dbReference type="PROSITE" id="PS50043">
    <property type="entry name" value="HTH_LUXR_2"/>
    <property type="match status" value="1"/>
</dbReference>
<dbReference type="Pfam" id="PF00072">
    <property type="entry name" value="Response_reg"/>
    <property type="match status" value="1"/>
</dbReference>
<protein>
    <submittedName>
        <fullName evidence="6">Response regulator transcription factor</fullName>
    </submittedName>
</protein>
<dbReference type="CDD" id="cd06170">
    <property type="entry name" value="LuxR_C_like"/>
    <property type="match status" value="1"/>
</dbReference>
<dbReference type="GO" id="GO:0000160">
    <property type="term" value="P:phosphorelay signal transduction system"/>
    <property type="evidence" value="ECO:0007669"/>
    <property type="project" value="InterPro"/>
</dbReference>
<dbReference type="InterPro" id="IPR039420">
    <property type="entry name" value="WalR-like"/>
</dbReference>
<evidence type="ECO:0000313" key="6">
    <source>
        <dbReference type="EMBL" id="MBZ0160846.1"/>
    </source>
</evidence>
<evidence type="ECO:0000259" key="5">
    <source>
        <dbReference type="PROSITE" id="PS50110"/>
    </source>
</evidence>
<accession>A0AAJ1EK76</accession>
<dbReference type="GO" id="GO:0003677">
    <property type="term" value="F:DNA binding"/>
    <property type="evidence" value="ECO:0007669"/>
    <property type="project" value="UniProtKB-KW"/>
</dbReference>